<dbReference type="PANTHER" id="PTHR42648">
    <property type="entry name" value="TRANSPOSASE, PUTATIVE-RELATED"/>
    <property type="match status" value="1"/>
</dbReference>
<dbReference type="PROSITE" id="PS50158">
    <property type="entry name" value="ZF_CCHC"/>
    <property type="match status" value="1"/>
</dbReference>
<dbReference type="Gene3D" id="3.30.420.10">
    <property type="entry name" value="Ribonuclease H-like superfamily/Ribonuclease H"/>
    <property type="match status" value="1"/>
</dbReference>
<keyword evidence="2" id="KW-0863">Zinc-finger</keyword>
<reference evidence="6 7" key="1">
    <citation type="submission" date="2024-02" db="EMBL/GenBank/DDBJ databases">
        <title>High-quality chromosome-scale genome assembly of Pensacola bahiagrass (Paspalum notatum Flugge var. saurae).</title>
        <authorList>
            <person name="Vega J.M."/>
            <person name="Podio M."/>
            <person name="Orjuela J."/>
            <person name="Siena L.A."/>
            <person name="Pessino S.C."/>
            <person name="Combes M.C."/>
            <person name="Mariac C."/>
            <person name="Albertini E."/>
            <person name="Pupilli F."/>
            <person name="Ortiz J.P.A."/>
            <person name="Leblanc O."/>
        </authorList>
    </citation>
    <scope>NUCLEOTIDE SEQUENCE [LARGE SCALE GENOMIC DNA]</scope>
    <source>
        <strain evidence="6">R1</strain>
        <tissue evidence="6">Leaf</tissue>
    </source>
</reference>
<feature type="region of interest" description="Disordered" evidence="3">
    <location>
        <begin position="257"/>
        <end position="303"/>
    </location>
</feature>
<keyword evidence="1" id="KW-0645">Protease</keyword>
<evidence type="ECO:0000259" key="5">
    <source>
        <dbReference type="PROSITE" id="PS50994"/>
    </source>
</evidence>
<dbReference type="PANTHER" id="PTHR42648:SF25">
    <property type="entry name" value="RNA-DIRECTED DNA POLYMERASE"/>
    <property type="match status" value="1"/>
</dbReference>
<dbReference type="Pfam" id="PF00665">
    <property type="entry name" value="rve"/>
    <property type="match status" value="1"/>
</dbReference>
<dbReference type="InterPro" id="IPR039537">
    <property type="entry name" value="Retrotran_Ty1/copia-like"/>
</dbReference>
<dbReference type="InterPro" id="IPR025724">
    <property type="entry name" value="GAG-pre-integrase_dom"/>
</dbReference>
<feature type="domain" description="CCHC-type" evidence="4">
    <location>
        <begin position="306"/>
        <end position="321"/>
    </location>
</feature>
<dbReference type="Proteomes" id="UP001341281">
    <property type="component" value="Chromosome 02"/>
</dbReference>
<evidence type="ECO:0000259" key="4">
    <source>
        <dbReference type="PROSITE" id="PS50158"/>
    </source>
</evidence>
<dbReference type="GO" id="GO:0015074">
    <property type="term" value="P:DNA integration"/>
    <property type="evidence" value="ECO:0007669"/>
    <property type="project" value="InterPro"/>
</dbReference>
<dbReference type="Pfam" id="PF25597">
    <property type="entry name" value="SH3_retrovirus"/>
    <property type="match status" value="1"/>
</dbReference>
<proteinExistence type="predicted"/>
<organism evidence="6 7">
    <name type="scientific">Paspalum notatum var. saurae</name>
    <dbReference type="NCBI Taxonomy" id="547442"/>
    <lineage>
        <taxon>Eukaryota</taxon>
        <taxon>Viridiplantae</taxon>
        <taxon>Streptophyta</taxon>
        <taxon>Embryophyta</taxon>
        <taxon>Tracheophyta</taxon>
        <taxon>Spermatophyta</taxon>
        <taxon>Magnoliopsida</taxon>
        <taxon>Liliopsida</taxon>
        <taxon>Poales</taxon>
        <taxon>Poaceae</taxon>
        <taxon>PACMAD clade</taxon>
        <taxon>Panicoideae</taxon>
        <taxon>Andropogonodae</taxon>
        <taxon>Paspaleae</taxon>
        <taxon>Paspalinae</taxon>
        <taxon>Paspalum</taxon>
    </lineage>
</organism>
<dbReference type="InterPro" id="IPR036397">
    <property type="entry name" value="RNaseH_sf"/>
</dbReference>
<evidence type="ECO:0000256" key="3">
    <source>
        <dbReference type="SAM" id="MobiDB-lite"/>
    </source>
</evidence>
<dbReference type="SMART" id="SM00343">
    <property type="entry name" value="ZnF_C2HC"/>
    <property type="match status" value="1"/>
</dbReference>
<evidence type="ECO:0000313" key="7">
    <source>
        <dbReference type="Proteomes" id="UP001341281"/>
    </source>
</evidence>
<keyword evidence="7" id="KW-1185">Reference proteome</keyword>
<accession>A0AAQ3PTF8</accession>
<dbReference type="PROSITE" id="PS50994">
    <property type="entry name" value="INTEGRASE"/>
    <property type="match status" value="1"/>
</dbReference>
<dbReference type="Pfam" id="PF22936">
    <property type="entry name" value="Pol_BBD"/>
    <property type="match status" value="1"/>
</dbReference>
<feature type="domain" description="Integrase catalytic" evidence="5">
    <location>
        <begin position="577"/>
        <end position="743"/>
    </location>
</feature>
<feature type="compositionally biased region" description="Low complexity" evidence="3">
    <location>
        <begin position="225"/>
        <end position="235"/>
    </location>
</feature>
<dbReference type="SUPFAM" id="SSF57756">
    <property type="entry name" value="Retrovirus zinc finger-like domains"/>
    <property type="match status" value="1"/>
</dbReference>
<feature type="compositionally biased region" description="Gly residues" evidence="3">
    <location>
        <begin position="261"/>
        <end position="270"/>
    </location>
</feature>
<dbReference type="InterPro" id="IPR001878">
    <property type="entry name" value="Znf_CCHC"/>
</dbReference>
<dbReference type="GO" id="GO:0008270">
    <property type="term" value="F:zinc ion binding"/>
    <property type="evidence" value="ECO:0007669"/>
    <property type="project" value="UniProtKB-KW"/>
</dbReference>
<dbReference type="Pfam" id="PF00098">
    <property type="entry name" value="zf-CCHC"/>
    <property type="match status" value="1"/>
</dbReference>
<feature type="region of interest" description="Disordered" evidence="3">
    <location>
        <begin position="1"/>
        <end position="37"/>
    </location>
</feature>
<sequence>MSVHSARSVPTTGENRSPSPPPRRWVSQSPGPRRGRCRGDAVVIERIIKESGGGVQYPTLTRTNYAEWALLMKVNLEAAGLWHAVEPEDGDVIEYREDRLALAAILRSVPSDMLASLGRKRTARSAWNAVKTVRVGVQRVREANARQLMKEFGDITFKEGESVDDFSVRIVGLANNIRTLGGTLTDPDIVKKMLQTLLDVNELTVEEVTGRLREIEQRRNKKKAAASSSATSSSAPIYDKQGRLLMAAEDWMAKLKLQSGDNGGTSGSSGGNISDKKRGKPRRGRGGGNKGGESRGAGGPKPDDACLNCGKKGHWAKDCRSKPMKQTGQAHAAEGEEEEPMLMMALGASSLSPNSSVQATPPVSRSTVEIVEAKVFAQLGPKEERNPGRWVLDTGATNHMTGARAAFSELDTGVCGSVKFGDGSVVEIEGRGTVIFACKNGEHCAMTGVYYIPRLKANIISLGQLERSGYRIDIGSGFLRIYDTLGKLLARVPRSESCLYILEAHIGQPVCLAARSAEAAWLWHGRYGHLGFDNLRKLAREGLVRGLPELEHVNQVCDGCLVGKQRRSPFPAQARRRAGHPLHLVHGDLCGPITPATPSGNQYFLLLVDDMSRYMWLRLLSSKDQAPAAIKNFQAAVEVESGRKLKVLRTDRGGEFTSVEFGEYCANRGVQRQLTAPYSPQQKGVVERRNQSIVGMARSMLKTKDLPGIFWGEAVSTAVFILNRAPTRALQGSTPYEAWHGEKPAVHFLRTFGCIAHVKDTRPGLKKLDDRSRRTIFIGYEQGSKAFRCYDPTTKRVVISRDVVFEEAAKWK</sequence>
<dbReference type="InterPro" id="IPR054722">
    <property type="entry name" value="PolX-like_BBD"/>
</dbReference>
<dbReference type="Gene3D" id="4.10.60.10">
    <property type="entry name" value="Zinc finger, CCHC-type"/>
    <property type="match status" value="1"/>
</dbReference>
<dbReference type="SUPFAM" id="SSF53098">
    <property type="entry name" value="Ribonuclease H-like"/>
    <property type="match status" value="1"/>
</dbReference>
<keyword evidence="1" id="KW-0378">Hydrolase</keyword>
<feature type="region of interest" description="Disordered" evidence="3">
    <location>
        <begin position="316"/>
        <end position="335"/>
    </location>
</feature>
<name>A0AAQ3PTF8_PASNO</name>
<feature type="region of interest" description="Disordered" evidence="3">
    <location>
        <begin position="215"/>
        <end position="235"/>
    </location>
</feature>
<dbReference type="InterPro" id="IPR036875">
    <property type="entry name" value="Znf_CCHC_sf"/>
</dbReference>
<feature type="compositionally biased region" description="Gly residues" evidence="3">
    <location>
        <begin position="286"/>
        <end position="299"/>
    </location>
</feature>
<protein>
    <recommendedName>
        <fullName evidence="8">Gag-pol polyprotein</fullName>
    </recommendedName>
</protein>
<dbReference type="InterPro" id="IPR001584">
    <property type="entry name" value="Integrase_cat-core"/>
</dbReference>
<evidence type="ECO:0000256" key="1">
    <source>
        <dbReference type="ARBA" id="ARBA00022670"/>
    </source>
</evidence>
<dbReference type="EMBL" id="CP144746">
    <property type="protein sequence ID" value="WVZ56480.1"/>
    <property type="molecule type" value="Genomic_DNA"/>
</dbReference>
<gene>
    <name evidence="6" type="ORF">U9M48_007001</name>
</gene>
<dbReference type="AlphaFoldDB" id="A0AAQ3PTF8"/>
<evidence type="ECO:0000256" key="2">
    <source>
        <dbReference type="PROSITE-ProRule" id="PRU00047"/>
    </source>
</evidence>
<dbReference type="Pfam" id="PF13976">
    <property type="entry name" value="gag_pre-integrs"/>
    <property type="match status" value="1"/>
</dbReference>
<dbReference type="GO" id="GO:0003676">
    <property type="term" value="F:nucleic acid binding"/>
    <property type="evidence" value="ECO:0007669"/>
    <property type="project" value="InterPro"/>
</dbReference>
<dbReference type="InterPro" id="IPR012337">
    <property type="entry name" value="RNaseH-like_sf"/>
</dbReference>
<dbReference type="GO" id="GO:0008233">
    <property type="term" value="F:peptidase activity"/>
    <property type="evidence" value="ECO:0007669"/>
    <property type="project" value="UniProtKB-KW"/>
</dbReference>
<evidence type="ECO:0008006" key="8">
    <source>
        <dbReference type="Google" id="ProtNLM"/>
    </source>
</evidence>
<dbReference type="InterPro" id="IPR057670">
    <property type="entry name" value="SH3_retrovirus"/>
</dbReference>
<keyword evidence="2" id="KW-0479">Metal-binding</keyword>
<dbReference type="Pfam" id="PF14223">
    <property type="entry name" value="Retrotran_gag_2"/>
    <property type="match status" value="1"/>
</dbReference>
<dbReference type="GO" id="GO:0006508">
    <property type="term" value="P:proteolysis"/>
    <property type="evidence" value="ECO:0007669"/>
    <property type="project" value="UniProtKB-KW"/>
</dbReference>
<evidence type="ECO:0000313" key="6">
    <source>
        <dbReference type="EMBL" id="WVZ56480.1"/>
    </source>
</evidence>
<keyword evidence="2" id="KW-0862">Zinc</keyword>